<feature type="region of interest" description="Disordered" evidence="1">
    <location>
        <begin position="1"/>
        <end position="53"/>
    </location>
</feature>
<dbReference type="EMBL" id="MU001748">
    <property type="protein sequence ID" value="KAF2800364.1"/>
    <property type="molecule type" value="Genomic_DNA"/>
</dbReference>
<keyword evidence="3" id="KW-1185">Reference proteome</keyword>
<gene>
    <name evidence="2" type="ORF">K505DRAFT_370266</name>
</gene>
<dbReference type="Proteomes" id="UP000799757">
    <property type="component" value="Unassembled WGS sequence"/>
</dbReference>
<sequence length="74" mass="8344">MAFTHNTTPTHYHQNSLSTFTMFASRPSQERSREDPPSPPPQPPPSPVNWSRSLSDLDDMSLELIDEPLAPLEI</sequence>
<dbReference type="AlphaFoldDB" id="A0A6A6XX87"/>
<feature type="compositionally biased region" description="Pro residues" evidence="1">
    <location>
        <begin position="37"/>
        <end position="47"/>
    </location>
</feature>
<evidence type="ECO:0000313" key="3">
    <source>
        <dbReference type="Proteomes" id="UP000799757"/>
    </source>
</evidence>
<protein>
    <submittedName>
        <fullName evidence="2">Uncharacterized protein</fullName>
    </submittedName>
</protein>
<proteinExistence type="predicted"/>
<name>A0A6A6XX87_9PLEO</name>
<evidence type="ECO:0000256" key="1">
    <source>
        <dbReference type="SAM" id="MobiDB-lite"/>
    </source>
</evidence>
<reference evidence="2" key="1">
    <citation type="journal article" date="2020" name="Stud. Mycol.">
        <title>101 Dothideomycetes genomes: a test case for predicting lifestyles and emergence of pathogens.</title>
        <authorList>
            <person name="Haridas S."/>
            <person name="Albert R."/>
            <person name="Binder M."/>
            <person name="Bloem J."/>
            <person name="Labutti K."/>
            <person name="Salamov A."/>
            <person name="Andreopoulos B."/>
            <person name="Baker S."/>
            <person name="Barry K."/>
            <person name="Bills G."/>
            <person name="Bluhm B."/>
            <person name="Cannon C."/>
            <person name="Castanera R."/>
            <person name="Culley D."/>
            <person name="Daum C."/>
            <person name="Ezra D."/>
            <person name="Gonzalez J."/>
            <person name="Henrissat B."/>
            <person name="Kuo A."/>
            <person name="Liang C."/>
            <person name="Lipzen A."/>
            <person name="Lutzoni F."/>
            <person name="Magnuson J."/>
            <person name="Mondo S."/>
            <person name="Nolan M."/>
            <person name="Ohm R."/>
            <person name="Pangilinan J."/>
            <person name="Park H.-J."/>
            <person name="Ramirez L."/>
            <person name="Alfaro M."/>
            <person name="Sun H."/>
            <person name="Tritt A."/>
            <person name="Yoshinaga Y."/>
            <person name="Zwiers L.-H."/>
            <person name="Turgeon B."/>
            <person name="Goodwin S."/>
            <person name="Spatafora J."/>
            <person name="Crous P."/>
            <person name="Grigoriev I."/>
        </authorList>
    </citation>
    <scope>NUCLEOTIDE SEQUENCE</scope>
    <source>
        <strain evidence="2">CBS 109.77</strain>
    </source>
</reference>
<evidence type="ECO:0000313" key="2">
    <source>
        <dbReference type="EMBL" id="KAF2800364.1"/>
    </source>
</evidence>
<feature type="compositionally biased region" description="Polar residues" evidence="1">
    <location>
        <begin position="1"/>
        <end position="22"/>
    </location>
</feature>
<organism evidence="2 3">
    <name type="scientific">Melanomma pulvis-pyrius CBS 109.77</name>
    <dbReference type="NCBI Taxonomy" id="1314802"/>
    <lineage>
        <taxon>Eukaryota</taxon>
        <taxon>Fungi</taxon>
        <taxon>Dikarya</taxon>
        <taxon>Ascomycota</taxon>
        <taxon>Pezizomycotina</taxon>
        <taxon>Dothideomycetes</taxon>
        <taxon>Pleosporomycetidae</taxon>
        <taxon>Pleosporales</taxon>
        <taxon>Melanommataceae</taxon>
        <taxon>Melanomma</taxon>
    </lineage>
</organism>
<accession>A0A6A6XX87</accession>